<proteinExistence type="inferred from homology"/>
<reference evidence="8 9" key="1">
    <citation type="submission" date="2019-12" db="EMBL/GenBank/DDBJ databases">
        <title>Whole-genome analyses of novel actinobacteria.</title>
        <authorList>
            <person name="Sahin N."/>
            <person name="Saygin H."/>
        </authorList>
    </citation>
    <scope>NUCLEOTIDE SEQUENCE [LARGE SCALE GENOMIC DNA]</scope>
    <source>
        <strain evidence="8 9">KC615</strain>
    </source>
</reference>
<sequence length="217" mass="23718">MDYIKIFATRGSDLWSAMIEHLIISGTALILGIIVAVPLGIYLVKTKNTWLRSIAFSITNIFQTIPSLALLAILIPLIGIGKFPAIIALFLYSLLPILRNTYSGFKSIDESIIEAARGMGYDGKQRLFRIELPLAIPYLMSGIRLTTIYIISWATLATLIGAGGLGELIYGGLSVYDKPLIFASSITTMILAIVIDFLLGALEKFLTKQTTSREQSA</sequence>
<feature type="domain" description="ABC transmembrane type-1" evidence="7">
    <location>
        <begin position="18"/>
        <end position="199"/>
    </location>
</feature>
<organism evidence="8 9">
    <name type="scientific">Shimazuella alba</name>
    <dbReference type="NCBI Taxonomy" id="2690964"/>
    <lineage>
        <taxon>Bacteria</taxon>
        <taxon>Bacillati</taxon>
        <taxon>Bacillota</taxon>
        <taxon>Bacilli</taxon>
        <taxon>Bacillales</taxon>
        <taxon>Thermoactinomycetaceae</taxon>
        <taxon>Shimazuella</taxon>
    </lineage>
</organism>
<accession>A0A6I4VUL2</accession>
<keyword evidence="5 6" id="KW-0472">Membrane</keyword>
<evidence type="ECO:0000256" key="5">
    <source>
        <dbReference type="ARBA" id="ARBA00023136"/>
    </source>
</evidence>
<dbReference type="InterPro" id="IPR035906">
    <property type="entry name" value="MetI-like_sf"/>
</dbReference>
<keyword evidence="9" id="KW-1185">Reference proteome</keyword>
<dbReference type="RefSeq" id="WP_160800849.1">
    <property type="nucleotide sequence ID" value="NZ_WUUL01000004.1"/>
</dbReference>
<evidence type="ECO:0000259" key="7">
    <source>
        <dbReference type="PROSITE" id="PS50928"/>
    </source>
</evidence>
<dbReference type="GO" id="GO:0055085">
    <property type="term" value="P:transmembrane transport"/>
    <property type="evidence" value="ECO:0007669"/>
    <property type="project" value="InterPro"/>
</dbReference>
<dbReference type="GO" id="GO:0005886">
    <property type="term" value="C:plasma membrane"/>
    <property type="evidence" value="ECO:0007669"/>
    <property type="project" value="UniProtKB-SubCell"/>
</dbReference>
<dbReference type="CDD" id="cd06261">
    <property type="entry name" value="TM_PBP2"/>
    <property type="match status" value="1"/>
</dbReference>
<dbReference type="Gene3D" id="1.10.3720.10">
    <property type="entry name" value="MetI-like"/>
    <property type="match status" value="1"/>
</dbReference>
<evidence type="ECO:0000256" key="3">
    <source>
        <dbReference type="ARBA" id="ARBA00022692"/>
    </source>
</evidence>
<dbReference type="PROSITE" id="PS50928">
    <property type="entry name" value="ABC_TM1"/>
    <property type="match status" value="1"/>
</dbReference>
<keyword evidence="3 6" id="KW-0812">Transmembrane</keyword>
<evidence type="ECO:0000313" key="8">
    <source>
        <dbReference type="EMBL" id="MXQ53486.1"/>
    </source>
</evidence>
<comment type="caution">
    <text evidence="8">The sequence shown here is derived from an EMBL/GenBank/DDBJ whole genome shotgun (WGS) entry which is preliminary data.</text>
</comment>
<feature type="transmembrane region" description="Helical" evidence="6">
    <location>
        <begin position="134"/>
        <end position="160"/>
    </location>
</feature>
<evidence type="ECO:0000313" key="9">
    <source>
        <dbReference type="Proteomes" id="UP000430692"/>
    </source>
</evidence>
<dbReference type="InterPro" id="IPR051204">
    <property type="entry name" value="ABC_transp_perm/SBD"/>
</dbReference>
<evidence type="ECO:0000256" key="1">
    <source>
        <dbReference type="ARBA" id="ARBA00004141"/>
    </source>
</evidence>
<dbReference type="SUPFAM" id="SSF161098">
    <property type="entry name" value="MetI-like"/>
    <property type="match status" value="1"/>
</dbReference>
<dbReference type="GO" id="GO:0031460">
    <property type="term" value="P:glycine betaine transport"/>
    <property type="evidence" value="ECO:0007669"/>
    <property type="project" value="TreeGrafter"/>
</dbReference>
<keyword evidence="2 6" id="KW-0813">Transport</keyword>
<evidence type="ECO:0000256" key="2">
    <source>
        <dbReference type="ARBA" id="ARBA00022448"/>
    </source>
</evidence>
<feature type="transmembrane region" description="Helical" evidence="6">
    <location>
        <begin position="22"/>
        <end position="44"/>
    </location>
</feature>
<dbReference type="Proteomes" id="UP000430692">
    <property type="component" value="Unassembled WGS sequence"/>
</dbReference>
<dbReference type="Pfam" id="PF00528">
    <property type="entry name" value="BPD_transp_1"/>
    <property type="match status" value="1"/>
</dbReference>
<protein>
    <submittedName>
        <fullName evidence="8">ABC transporter permease subunit</fullName>
    </submittedName>
</protein>
<dbReference type="AlphaFoldDB" id="A0A6I4VUL2"/>
<evidence type="ECO:0000256" key="4">
    <source>
        <dbReference type="ARBA" id="ARBA00022989"/>
    </source>
</evidence>
<dbReference type="PANTHER" id="PTHR30177">
    <property type="entry name" value="GLYCINE BETAINE/L-PROLINE TRANSPORT SYSTEM PERMEASE PROTEIN PROW"/>
    <property type="match status" value="1"/>
</dbReference>
<dbReference type="PANTHER" id="PTHR30177:SF28">
    <property type="entry name" value="CHOLINE TRANSPORT SYSTEM PERMEASE PROTEIN OPUBB"/>
    <property type="match status" value="1"/>
</dbReference>
<comment type="subcellular location">
    <subcellularLocation>
        <location evidence="6">Cell membrane</location>
        <topology evidence="6">Multi-pass membrane protein</topology>
    </subcellularLocation>
    <subcellularLocation>
        <location evidence="1">Membrane</location>
        <topology evidence="1">Multi-pass membrane protein</topology>
    </subcellularLocation>
</comment>
<dbReference type="FunFam" id="1.10.3720.10:FF:000001">
    <property type="entry name" value="Glycine betaine ABC transporter, permease"/>
    <property type="match status" value="1"/>
</dbReference>
<dbReference type="EMBL" id="WUUL01000004">
    <property type="protein sequence ID" value="MXQ53486.1"/>
    <property type="molecule type" value="Genomic_DNA"/>
</dbReference>
<keyword evidence="4 6" id="KW-1133">Transmembrane helix</keyword>
<evidence type="ECO:0000256" key="6">
    <source>
        <dbReference type="RuleBase" id="RU363032"/>
    </source>
</evidence>
<gene>
    <name evidence="8" type="ORF">GSM42_07040</name>
</gene>
<feature type="transmembrane region" description="Helical" evidence="6">
    <location>
        <begin position="180"/>
        <end position="202"/>
    </location>
</feature>
<name>A0A6I4VUL2_9BACL</name>
<dbReference type="InterPro" id="IPR000515">
    <property type="entry name" value="MetI-like"/>
</dbReference>
<comment type="similarity">
    <text evidence="6">Belongs to the binding-protein-dependent transport system permease family.</text>
</comment>